<keyword evidence="2" id="KW-1185">Reference proteome</keyword>
<dbReference type="Proteomes" id="UP000466442">
    <property type="component" value="Unassembled WGS sequence"/>
</dbReference>
<dbReference type="SUPFAM" id="SSF57997">
    <property type="entry name" value="Tropomyosin"/>
    <property type="match status" value="1"/>
</dbReference>
<dbReference type="EMBL" id="WIXP02000003">
    <property type="protein sequence ID" value="KAF6213206.1"/>
    <property type="molecule type" value="Genomic_DNA"/>
</dbReference>
<evidence type="ECO:0000313" key="2">
    <source>
        <dbReference type="Proteomes" id="UP000466442"/>
    </source>
</evidence>
<name>A0A6A4K9F4_APOLU</name>
<comment type="caution">
    <text evidence="1">The sequence shown here is derived from an EMBL/GenBank/DDBJ whole genome shotgun (WGS) entry which is preliminary data.</text>
</comment>
<accession>A0A6A4K9F4</accession>
<protein>
    <submittedName>
        <fullName evidence="1">Uncharacterized protein</fullName>
    </submittedName>
</protein>
<dbReference type="OrthoDB" id="551053at2759"/>
<gene>
    <name evidence="1" type="ORF">GE061_010922</name>
</gene>
<dbReference type="AlphaFoldDB" id="A0A6A4K9F4"/>
<evidence type="ECO:0000313" key="1">
    <source>
        <dbReference type="EMBL" id="KAF6213206.1"/>
    </source>
</evidence>
<sequence>MQYSMTADEIIEDLKNRLTLITEERDCAMEMWQLTKQVAETVHSEVPSEIRKELEDVKLEYSEAIKLLENKCTTLETILKNAVGENHNLSGKIAELNGRLRDYERDLENKEMIIRTMEKEKESMRLSLEQTKEKLKVAEQVSLQARDKVADALSMAQDALSNEASIAEEKAQLEEDLANRIAEYEEKIVQDVDRVRTELESKVDRLSSQLHTVTLERNRFSHEIESLKAECRVVEKQLSSSNKNLARELDDVRSKRQSESSMWYEERDTLRRQVTVLQGEVETLLVQARKSQAPCPDCEDYRTQTERYKKLAKRWEEAADRVTTDFERYLQDAKDQYLQGGNREEESQPFGKGEPG</sequence>
<proteinExistence type="predicted"/>
<reference evidence="1" key="1">
    <citation type="journal article" date="2021" name="Mol. Ecol. Resour.">
        <title>Apolygus lucorum genome provides insights into omnivorousness and mesophyll feeding.</title>
        <authorList>
            <person name="Liu Y."/>
            <person name="Liu H."/>
            <person name="Wang H."/>
            <person name="Huang T."/>
            <person name="Liu B."/>
            <person name="Yang B."/>
            <person name="Yin L."/>
            <person name="Li B."/>
            <person name="Zhang Y."/>
            <person name="Zhang S."/>
            <person name="Jiang F."/>
            <person name="Zhang X."/>
            <person name="Ren Y."/>
            <person name="Wang B."/>
            <person name="Wang S."/>
            <person name="Lu Y."/>
            <person name="Wu K."/>
            <person name="Fan W."/>
            <person name="Wang G."/>
        </authorList>
    </citation>
    <scope>NUCLEOTIDE SEQUENCE</scope>
    <source>
        <strain evidence="1">12Hb</strain>
    </source>
</reference>
<organism evidence="1 2">
    <name type="scientific">Apolygus lucorum</name>
    <name type="common">Small green plant bug</name>
    <name type="synonym">Lygocoris lucorum</name>
    <dbReference type="NCBI Taxonomy" id="248454"/>
    <lineage>
        <taxon>Eukaryota</taxon>
        <taxon>Metazoa</taxon>
        <taxon>Ecdysozoa</taxon>
        <taxon>Arthropoda</taxon>
        <taxon>Hexapoda</taxon>
        <taxon>Insecta</taxon>
        <taxon>Pterygota</taxon>
        <taxon>Neoptera</taxon>
        <taxon>Paraneoptera</taxon>
        <taxon>Hemiptera</taxon>
        <taxon>Heteroptera</taxon>
        <taxon>Panheteroptera</taxon>
        <taxon>Cimicomorpha</taxon>
        <taxon>Miridae</taxon>
        <taxon>Mirini</taxon>
        <taxon>Apolygus</taxon>
    </lineage>
</organism>